<dbReference type="PROSITE" id="PS50305">
    <property type="entry name" value="SIRTUIN"/>
    <property type="match status" value="1"/>
</dbReference>
<keyword evidence="4" id="KW-0479">Metal-binding</keyword>
<gene>
    <name evidence="6" type="ORF">GTO89_03920</name>
</gene>
<evidence type="ECO:0000256" key="1">
    <source>
        <dbReference type="ARBA" id="ARBA00012928"/>
    </source>
</evidence>
<dbReference type="Gene3D" id="3.40.50.1220">
    <property type="entry name" value="TPP-binding domain"/>
    <property type="match status" value="1"/>
</dbReference>
<dbReference type="CDD" id="cd01407">
    <property type="entry name" value="SIR2-fam"/>
    <property type="match status" value="1"/>
</dbReference>
<accession>A0A845LCG8</accession>
<feature type="binding site" evidence="4">
    <location>
        <position position="128"/>
    </location>
    <ligand>
        <name>Zn(2+)</name>
        <dbReference type="ChEBI" id="CHEBI:29105"/>
    </ligand>
</feature>
<dbReference type="AlphaFoldDB" id="A0A845LCG8"/>
<dbReference type="EC" id="2.3.1.286" evidence="1"/>
<keyword evidence="4" id="KW-0862">Zinc</keyword>
<dbReference type="Proteomes" id="UP000471031">
    <property type="component" value="Unassembled WGS sequence"/>
</dbReference>
<comment type="caution">
    <text evidence="6">The sequence shown here is derived from an EMBL/GenBank/DDBJ whole genome shotgun (WGS) entry which is preliminary data.</text>
</comment>
<dbReference type="InterPro" id="IPR026590">
    <property type="entry name" value="Ssirtuin_cat_dom"/>
</dbReference>
<dbReference type="EMBL" id="WXEX01000003">
    <property type="protein sequence ID" value="MZP42185.1"/>
    <property type="molecule type" value="Genomic_DNA"/>
</dbReference>
<feature type="binding site" evidence="4">
    <location>
        <position position="149"/>
    </location>
    <ligand>
        <name>Zn(2+)</name>
        <dbReference type="ChEBI" id="CHEBI:29105"/>
    </ligand>
</feature>
<dbReference type="Gene3D" id="3.30.1600.10">
    <property type="entry name" value="SIR2/SIRT2 'Small Domain"/>
    <property type="match status" value="1"/>
</dbReference>
<feature type="binding site" evidence="4">
    <location>
        <position position="151"/>
    </location>
    <ligand>
        <name>Zn(2+)</name>
        <dbReference type="ChEBI" id="CHEBI:29105"/>
    </ligand>
</feature>
<dbReference type="InterPro" id="IPR029035">
    <property type="entry name" value="DHS-like_NAD/FAD-binding_dom"/>
</dbReference>
<dbReference type="GO" id="GO:0017136">
    <property type="term" value="F:histone deacetylase activity, NAD-dependent"/>
    <property type="evidence" value="ECO:0007669"/>
    <property type="project" value="TreeGrafter"/>
</dbReference>
<evidence type="ECO:0000259" key="5">
    <source>
        <dbReference type="PROSITE" id="PS50305"/>
    </source>
</evidence>
<name>A0A845LCG8_HELGE</name>
<evidence type="ECO:0000256" key="3">
    <source>
        <dbReference type="ARBA" id="ARBA00023027"/>
    </source>
</evidence>
<evidence type="ECO:0000256" key="2">
    <source>
        <dbReference type="ARBA" id="ARBA00022679"/>
    </source>
</evidence>
<evidence type="ECO:0000313" key="7">
    <source>
        <dbReference type="Proteomes" id="UP000471031"/>
    </source>
</evidence>
<sequence length="247" mass="27714">MLARCVERLRAARKIAVLTGAGISTESGIPDFRSPNGLWQRREVRESITRSCFFHQPERFYRYFQELFLPWTDIEPNGAHRALAQLEQKYGKWVAVATQNIDGLHQAAGSSQVAELHGHLRTAACPDCGAVYDMAEVRQALDQKRTPACECGGVIKPDVVLFGDSLDPDTWVKAQVWMQQADLIFCIGTSLTVTPANTLIDRRRRDSALIIINLEPTAWDDDADFVFHEKAGELLPRLVGQLDGQFF</sequence>
<dbReference type="NCBIfam" id="NF001753">
    <property type="entry name" value="PRK00481.1-3"/>
    <property type="match status" value="1"/>
</dbReference>
<feature type="binding site" evidence="4">
    <location>
        <position position="125"/>
    </location>
    <ligand>
        <name>Zn(2+)</name>
        <dbReference type="ChEBI" id="CHEBI:29105"/>
    </ligand>
</feature>
<keyword evidence="7" id="KW-1185">Reference proteome</keyword>
<dbReference type="InterPro" id="IPR026591">
    <property type="entry name" value="Sirtuin_cat_small_dom_sf"/>
</dbReference>
<dbReference type="OrthoDB" id="9800582at2"/>
<dbReference type="InterPro" id="IPR050134">
    <property type="entry name" value="NAD-dep_sirtuin_deacylases"/>
</dbReference>
<keyword evidence="3" id="KW-0520">NAD</keyword>
<feature type="domain" description="Deacetylase sirtuin-type" evidence="5">
    <location>
        <begin position="1"/>
        <end position="245"/>
    </location>
</feature>
<evidence type="ECO:0000313" key="6">
    <source>
        <dbReference type="EMBL" id="MZP42185.1"/>
    </source>
</evidence>
<protein>
    <recommendedName>
        <fullName evidence="1">protein acetyllysine N-acetyltransferase</fullName>
        <ecNumber evidence="1">2.3.1.286</ecNumber>
    </recommendedName>
</protein>
<organism evidence="6 7">
    <name type="scientific">Heliomicrobium gestii</name>
    <name type="common">Heliobacterium gestii</name>
    <dbReference type="NCBI Taxonomy" id="2699"/>
    <lineage>
        <taxon>Bacteria</taxon>
        <taxon>Bacillati</taxon>
        <taxon>Bacillota</taxon>
        <taxon>Clostridia</taxon>
        <taxon>Eubacteriales</taxon>
        <taxon>Heliobacteriaceae</taxon>
        <taxon>Heliomicrobium</taxon>
    </lineage>
</organism>
<keyword evidence="2" id="KW-0808">Transferase</keyword>
<dbReference type="Pfam" id="PF02146">
    <property type="entry name" value="SIR2"/>
    <property type="match status" value="1"/>
</dbReference>
<dbReference type="GO" id="GO:0070403">
    <property type="term" value="F:NAD+ binding"/>
    <property type="evidence" value="ECO:0007669"/>
    <property type="project" value="InterPro"/>
</dbReference>
<dbReference type="SUPFAM" id="SSF52467">
    <property type="entry name" value="DHS-like NAD/FAD-binding domain"/>
    <property type="match status" value="1"/>
</dbReference>
<dbReference type="GO" id="GO:0046872">
    <property type="term" value="F:metal ion binding"/>
    <property type="evidence" value="ECO:0007669"/>
    <property type="project" value="UniProtKB-KW"/>
</dbReference>
<reference evidence="6 7" key="1">
    <citation type="submission" date="2020-01" db="EMBL/GenBank/DDBJ databases">
        <title>Whole genome sequence of Heliobacterium gestii DSM 11169.</title>
        <authorList>
            <person name="Kyndt J.A."/>
            <person name="Meyer T.E."/>
        </authorList>
    </citation>
    <scope>NUCLEOTIDE SEQUENCE [LARGE SCALE GENOMIC DNA]</scope>
    <source>
        <strain evidence="6 7">DSM 11169</strain>
    </source>
</reference>
<proteinExistence type="predicted"/>
<feature type="active site" description="Proton acceptor" evidence="4">
    <location>
        <position position="117"/>
    </location>
</feature>
<evidence type="ECO:0000256" key="4">
    <source>
        <dbReference type="PROSITE-ProRule" id="PRU00236"/>
    </source>
</evidence>
<dbReference type="PANTHER" id="PTHR11085">
    <property type="entry name" value="NAD-DEPENDENT PROTEIN DEACYLASE SIRTUIN-5, MITOCHONDRIAL-RELATED"/>
    <property type="match status" value="1"/>
</dbReference>
<dbReference type="PANTHER" id="PTHR11085:SF4">
    <property type="entry name" value="NAD-DEPENDENT PROTEIN DEACYLASE"/>
    <property type="match status" value="1"/>
</dbReference>
<dbReference type="InterPro" id="IPR003000">
    <property type="entry name" value="Sirtuin"/>
</dbReference>